<protein>
    <submittedName>
        <fullName evidence="2">Uncharacterized protein</fullName>
    </submittedName>
</protein>
<feature type="compositionally biased region" description="Basic and acidic residues" evidence="1">
    <location>
        <begin position="152"/>
        <end position="180"/>
    </location>
</feature>
<evidence type="ECO:0000256" key="1">
    <source>
        <dbReference type="SAM" id="MobiDB-lite"/>
    </source>
</evidence>
<organism evidence="2 3">
    <name type="scientific">Aureobasidium mustum</name>
    <dbReference type="NCBI Taxonomy" id="2773714"/>
    <lineage>
        <taxon>Eukaryota</taxon>
        <taxon>Fungi</taxon>
        <taxon>Dikarya</taxon>
        <taxon>Ascomycota</taxon>
        <taxon>Pezizomycotina</taxon>
        <taxon>Dothideomycetes</taxon>
        <taxon>Dothideomycetidae</taxon>
        <taxon>Dothideales</taxon>
        <taxon>Saccotheciaceae</taxon>
        <taxon>Aureobasidium</taxon>
    </lineage>
</organism>
<dbReference type="OrthoDB" id="5387413at2759"/>
<dbReference type="EMBL" id="CAIJEO010000013">
    <property type="protein sequence ID" value="CAD0101061.1"/>
    <property type="molecule type" value="Genomic_DNA"/>
</dbReference>
<sequence length="273" mass="32934">MTRLTPTLATMANQPIPIRTRNNMPTAAPAVQPSSPPSPKEVRFSDTSSIVTGFSRPLTSEEAWLLFDFETHARECRQCISPYKRWQAGAPLCHKGNHMSKRIAETIYMQKGKIFERYTRFRRPSQVEIPHTYTYLREQLRVLEESAAIRHARRQEEEQRPRVRVHNDSNRRNDEPHRSSSTEVVIEGARRDNHHRRDRYRQEEPRESRYHDQDRQHRHGYREHRSEYRHEDRRDRERHRAADVQAEINVREQRYRTQERRPTWAKEDSRARR</sequence>
<feature type="region of interest" description="Disordered" evidence="1">
    <location>
        <begin position="18"/>
        <end position="44"/>
    </location>
</feature>
<dbReference type="AlphaFoldDB" id="A0A9N8PNP7"/>
<accession>A0A9N8PNP7</accession>
<reference evidence="2" key="1">
    <citation type="submission" date="2020-06" db="EMBL/GenBank/DDBJ databases">
        <authorList>
            <person name="Onetto C."/>
        </authorList>
    </citation>
    <scope>NUCLEOTIDE SEQUENCE</scope>
</reference>
<feature type="compositionally biased region" description="Basic and acidic residues" evidence="1">
    <location>
        <begin position="200"/>
        <end position="215"/>
    </location>
</feature>
<dbReference type="Proteomes" id="UP000714618">
    <property type="component" value="Unassembled WGS sequence"/>
</dbReference>
<name>A0A9N8PNP7_9PEZI</name>
<feature type="region of interest" description="Disordered" evidence="1">
    <location>
        <begin position="152"/>
        <end position="273"/>
    </location>
</feature>
<keyword evidence="3" id="KW-1185">Reference proteome</keyword>
<feature type="compositionally biased region" description="Basic and acidic residues" evidence="1">
    <location>
        <begin position="223"/>
        <end position="242"/>
    </location>
</feature>
<proteinExistence type="predicted"/>
<gene>
    <name evidence="2" type="ORF">AWRI4233_LOCUS9886</name>
</gene>
<evidence type="ECO:0000313" key="3">
    <source>
        <dbReference type="Proteomes" id="UP000714618"/>
    </source>
</evidence>
<feature type="compositionally biased region" description="Basic and acidic residues" evidence="1">
    <location>
        <begin position="249"/>
        <end position="273"/>
    </location>
</feature>
<comment type="caution">
    <text evidence="2">The sequence shown here is derived from an EMBL/GenBank/DDBJ whole genome shotgun (WGS) entry which is preliminary data.</text>
</comment>
<evidence type="ECO:0000313" key="2">
    <source>
        <dbReference type="EMBL" id="CAD0101061.1"/>
    </source>
</evidence>